<organism evidence="3 4">
    <name type="scientific">Apteryx mantelli</name>
    <name type="common">North Island brown kiwi</name>
    <dbReference type="NCBI Taxonomy" id="2696672"/>
    <lineage>
        <taxon>Eukaryota</taxon>
        <taxon>Metazoa</taxon>
        <taxon>Chordata</taxon>
        <taxon>Craniata</taxon>
        <taxon>Vertebrata</taxon>
        <taxon>Euteleostomi</taxon>
        <taxon>Archelosauria</taxon>
        <taxon>Archosauria</taxon>
        <taxon>Dinosauria</taxon>
        <taxon>Saurischia</taxon>
        <taxon>Theropoda</taxon>
        <taxon>Coelurosauria</taxon>
        <taxon>Aves</taxon>
        <taxon>Palaeognathae</taxon>
        <taxon>Apterygiformes</taxon>
        <taxon>Apterygidae</taxon>
        <taxon>Apteryx</taxon>
    </lineage>
</organism>
<protein>
    <submittedName>
        <fullName evidence="4">PCNA-associated factor isoform X2</fullName>
    </submittedName>
</protein>
<feature type="transmembrane region" description="Helical" evidence="1">
    <location>
        <begin position="66"/>
        <end position="89"/>
    </location>
</feature>
<evidence type="ECO:0000256" key="1">
    <source>
        <dbReference type="SAM" id="Phobius"/>
    </source>
</evidence>
<keyword evidence="1" id="KW-1133">Transmembrane helix</keyword>
<evidence type="ECO:0000313" key="4">
    <source>
        <dbReference type="RefSeq" id="XP_067161524.1"/>
    </source>
</evidence>
<reference evidence="4" key="1">
    <citation type="submission" date="2025-08" db="UniProtKB">
        <authorList>
            <consortium name="RefSeq"/>
        </authorList>
    </citation>
    <scope>IDENTIFICATION</scope>
    <source>
        <tissue evidence="4">Blood</tissue>
    </source>
</reference>
<dbReference type="RefSeq" id="XP_067161524.1">
    <property type="nucleotide sequence ID" value="XM_067305423.1"/>
</dbReference>
<dbReference type="InterPro" id="IPR031444">
    <property type="entry name" value="PCNA-AF_dom"/>
</dbReference>
<name>A0ABM4F988_9AVES</name>
<evidence type="ECO:0000259" key="2">
    <source>
        <dbReference type="Pfam" id="PF15715"/>
    </source>
</evidence>
<keyword evidence="3" id="KW-1185">Reference proteome</keyword>
<accession>A0ABM4F988</accession>
<proteinExistence type="predicted"/>
<dbReference type="Pfam" id="PF15715">
    <property type="entry name" value="PAF"/>
    <property type="match status" value="1"/>
</dbReference>
<keyword evidence="1" id="KW-0472">Membrane</keyword>
<feature type="domain" description="PCNA-associated factor histone-like" evidence="2">
    <location>
        <begin position="1"/>
        <end position="41"/>
    </location>
</feature>
<gene>
    <name evidence="4" type="primary">PCLAF</name>
</gene>
<dbReference type="GeneID" id="136993408"/>
<sequence>MVRTKADCGGTYRKVVAARAPRKVLGSSSVNAGPSQPPPAKRELAPCHQILQKMARRLKKSRYDPSLTLIIDCASPVLELVFVQLYIFLSLCSAIV</sequence>
<evidence type="ECO:0000313" key="3">
    <source>
        <dbReference type="Proteomes" id="UP001652627"/>
    </source>
</evidence>
<dbReference type="Proteomes" id="UP001652627">
    <property type="component" value="Chromosome 15"/>
</dbReference>
<keyword evidence="1" id="KW-0812">Transmembrane</keyword>